<evidence type="ECO:0000313" key="8">
    <source>
        <dbReference type="Proteomes" id="UP000224854"/>
    </source>
</evidence>
<feature type="compositionally biased region" description="Polar residues" evidence="3">
    <location>
        <begin position="1380"/>
        <end position="1391"/>
    </location>
</feature>
<dbReference type="InterPro" id="IPR019734">
    <property type="entry name" value="TPR_rpt"/>
</dbReference>
<evidence type="ECO:0000313" key="7">
    <source>
        <dbReference type="EMBL" id="PHH69810.1"/>
    </source>
</evidence>
<feature type="compositionally biased region" description="Pro residues" evidence="3">
    <location>
        <begin position="725"/>
        <end position="737"/>
    </location>
</feature>
<keyword evidence="8" id="KW-1185">Reference proteome</keyword>
<feature type="compositionally biased region" description="Low complexity" evidence="3">
    <location>
        <begin position="702"/>
        <end position="724"/>
    </location>
</feature>
<dbReference type="InterPro" id="IPR027417">
    <property type="entry name" value="P-loop_NTPase"/>
</dbReference>
<dbReference type="OrthoDB" id="448455at2759"/>
<dbReference type="Gene3D" id="1.25.40.10">
    <property type="entry name" value="Tetratricopeptide repeat domain"/>
    <property type="match status" value="1"/>
</dbReference>
<evidence type="ECO:0000256" key="3">
    <source>
        <dbReference type="SAM" id="MobiDB-lite"/>
    </source>
</evidence>
<dbReference type="SUPFAM" id="SSF52540">
    <property type="entry name" value="P-loop containing nucleoside triphosphate hydrolases"/>
    <property type="match status" value="1"/>
</dbReference>
<evidence type="ECO:0000259" key="6">
    <source>
        <dbReference type="Pfam" id="PF24883"/>
    </source>
</evidence>
<comment type="caution">
    <text evidence="7">The sequence shown here is derived from an EMBL/GenBank/DDBJ whole genome shotgun (WGS) entry which is preliminary data.</text>
</comment>
<dbReference type="PROSITE" id="PS50005">
    <property type="entry name" value="TPR"/>
    <property type="match status" value="1"/>
</dbReference>
<keyword evidence="2" id="KW-0802">TPR repeat</keyword>
<feature type="transmembrane region" description="Helical" evidence="4">
    <location>
        <begin position="186"/>
        <end position="205"/>
    </location>
</feature>
<dbReference type="InterPro" id="IPR031350">
    <property type="entry name" value="Goodbye_dom"/>
</dbReference>
<evidence type="ECO:0008006" key="9">
    <source>
        <dbReference type="Google" id="ProtNLM"/>
    </source>
</evidence>
<gene>
    <name evidence="7" type="ORF">CDD82_7501</name>
</gene>
<dbReference type="SUPFAM" id="SSF48452">
    <property type="entry name" value="TPR-like"/>
    <property type="match status" value="1"/>
</dbReference>
<dbReference type="Proteomes" id="UP000224854">
    <property type="component" value="Unassembled WGS sequence"/>
</dbReference>
<proteinExistence type="predicted"/>
<keyword evidence="4" id="KW-0472">Membrane</keyword>
<dbReference type="Gene3D" id="3.40.50.300">
    <property type="entry name" value="P-loop containing nucleotide triphosphate hydrolases"/>
    <property type="match status" value="1"/>
</dbReference>
<evidence type="ECO:0000259" key="5">
    <source>
        <dbReference type="Pfam" id="PF17109"/>
    </source>
</evidence>
<dbReference type="SMART" id="SM00028">
    <property type="entry name" value="TPR"/>
    <property type="match status" value="2"/>
</dbReference>
<keyword evidence="1" id="KW-0677">Repeat</keyword>
<feature type="region of interest" description="Disordered" evidence="3">
    <location>
        <begin position="1376"/>
        <end position="1395"/>
    </location>
</feature>
<dbReference type="EMBL" id="NJEU01000884">
    <property type="protein sequence ID" value="PHH69810.1"/>
    <property type="molecule type" value="Genomic_DNA"/>
</dbReference>
<dbReference type="InterPro" id="IPR056884">
    <property type="entry name" value="NPHP3-like_N"/>
</dbReference>
<evidence type="ECO:0000256" key="2">
    <source>
        <dbReference type="PROSITE-ProRule" id="PRU00339"/>
    </source>
</evidence>
<feature type="region of interest" description="Disordered" evidence="3">
    <location>
        <begin position="681"/>
        <end position="741"/>
    </location>
</feature>
<feature type="domain" description="Fungal STAND N-terminal Goodbye" evidence="5">
    <location>
        <begin position="58"/>
        <end position="178"/>
    </location>
</feature>
<feature type="region of interest" description="Disordered" evidence="3">
    <location>
        <begin position="1512"/>
        <end position="1533"/>
    </location>
</feature>
<dbReference type="Pfam" id="PF24883">
    <property type="entry name" value="NPHP3_N"/>
    <property type="match status" value="1"/>
</dbReference>
<organism evidence="7 8">
    <name type="scientific">Ophiocordyceps australis</name>
    <dbReference type="NCBI Taxonomy" id="1399860"/>
    <lineage>
        <taxon>Eukaryota</taxon>
        <taxon>Fungi</taxon>
        <taxon>Dikarya</taxon>
        <taxon>Ascomycota</taxon>
        <taxon>Pezizomycotina</taxon>
        <taxon>Sordariomycetes</taxon>
        <taxon>Hypocreomycetidae</taxon>
        <taxon>Hypocreales</taxon>
        <taxon>Ophiocordycipitaceae</taxon>
        <taxon>Ophiocordyceps</taxon>
    </lineage>
</organism>
<keyword evidence="4" id="KW-1133">Transmembrane helix</keyword>
<feature type="region of interest" description="Disordered" evidence="3">
    <location>
        <begin position="19"/>
        <end position="48"/>
    </location>
</feature>
<feature type="domain" description="Nephrocystin 3-like N-terminal" evidence="6">
    <location>
        <begin position="318"/>
        <end position="469"/>
    </location>
</feature>
<feature type="compositionally biased region" description="Low complexity" evidence="3">
    <location>
        <begin position="20"/>
        <end position="38"/>
    </location>
</feature>
<accession>A0A2C5YQL6</accession>
<keyword evidence="4" id="KW-0812">Transmembrane</keyword>
<dbReference type="PANTHER" id="PTHR10039">
    <property type="entry name" value="AMELOGENIN"/>
    <property type="match status" value="1"/>
</dbReference>
<evidence type="ECO:0000256" key="4">
    <source>
        <dbReference type="SAM" id="Phobius"/>
    </source>
</evidence>
<dbReference type="Pfam" id="PF17109">
    <property type="entry name" value="Goodbye"/>
    <property type="match status" value="1"/>
</dbReference>
<sequence>MDTLRRSWALKPFRSPIRCSSASSLSTHDDSAASSSMAPCPPQDAPPMEKQFADIVRDAGLRYKQKSGQAAALGDFLTPPIKSVDDLKVQIALQNDRFVSFRCKQRKLFDALVIVLRPIQVLGDVVAGAAAEAFAPSQTIFGAVLVLINAAQNVSSAYESLIALFDKLKEFTARLDVYLQRRISSALHATLVSILATVFQVFILATNEIRRGRVKSYFKRLIGSESAIQPALDKLNSLTQGEGLQVLAETYGSVSEISDKADQIETIVTQVQQNVQNLRLERSDPPGDSNRDRLRKILSPSPFPLDTYNSYTRLRAPGTGVWIVRDEAFLAWATGQVPFLWISGNAGTGKSYLTANLISWAIENSTQMPYYGYFFFRSNNAETRSVLQALRDAVYQLSEKDAYYCKDLMSSLGSKDDIRTIPSAFRELLIPPIDKTRVTRPKYIILDGIDEANDQEMHELLAILSCAHHSGQAPWAPYFRFALIGRSFMSDDVSSILDSQIPGRNLATIQVTGERNAHDVQLFVYHSVRVSRLLIRTKSEFQDTVAEAIIKQSDGLFIVAKLMIEEINRKRHRSSILESLASYPKELDAILHKTVSNLCNTISSDEAKDLNEMLAWIACAEEPLTLEQLESVMMLSCGEVPLLMEESLRRQFTCFFDLEREDGLTTDDLVKDFERVRRDSAQDRSPIRRLSPRRFNIDEAESTPSGRTSSATGRSSTTSLLSSPPLSPSQPLSPPLRPLSDLEFRSNKSTTRATFFHNSVRQFFTRCEPIMGRGPEPENALIYFNLDEARLHILKTCLRVFIDRAWFSKVDLGPGKQAFKQYAAWYWQEHLASINLASVGAHDKRTLGQELLKMLTDDDTIFDWSIMYELSDDGLEVLSDCNIKSMQAWLGDDQVTADFDDDGCKFARKAKDKAANVCERIGRLYARAWLSDEFGRYVTPVFCFKIVQNVACMNAGYSWSHAKLHWPAIAIQERFERATKWADQPQTAHWHTRLASAYATLKMHSEALGHYDIALEMDPGSVETCSRKASCLFQDRQDGNALSQVIECIAMEERKLQNGGLGAADLKISRLRLYKNYYLAAQCSYRVGKVDQAHVYFRCAIDSAPNAELDSSQVLEPEKGYLEVLAGENLYERVMDLVGYMSQQCKKTIYGPNRFVDLLLDGYKSRLVMDWIPKAASSTTRTGFLVAQLCEAIDQADSMRDSLRHLYLRLTLGMTHAYNGQLDMAISIFEQISLVECRPRGTISTRQAYAASFQNLAALYREKALHLGLGHDEVIEWMRKLHRVEEKQREHGNFHMPPDMLGSDVNTAAIYLACFYRLRNEHVVSKKLLQDVMCQSLAILSDSEPANDVFGLDNLLRIFTAAGDETNARALARSMRKTNPEASFSTPSQTPGLHYGEPKLPEIHPVYDRSCFECLRSIPANQEFGLCTWCVECYCQGCLDGVIRKQTGKLDKDKDKDKQHGRVMCKADHEWLMVRPLNRTLHTGEILLDDESIASFGSWLKSVAAEWEVELPKPTPKAPSRQNSIERCRRRRG</sequence>
<protein>
    <recommendedName>
        <fullName evidence="9">Fungal STAND N-terminal Goodbye domain-containing protein</fullName>
    </recommendedName>
</protein>
<dbReference type="PANTHER" id="PTHR10039:SF17">
    <property type="entry name" value="FUNGAL STAND N-TERMINAL GOODBYE DOMAIN-CONTAINING PROTEIN-RELATED"/>
    <property type="match status" value="1"/>
</dbReference>
<feature type="repeat" description="TPR" evidence="2">
    <location>
        <begin position="988"/>
        <end position="1021"/>
    </location>
</feature>
<evidence type="ECO:0000256" key="1">
    <source>
        <dbReference type="ARBA" id="ARBA00022737"/>
    </source>
</evidence>
<dbReference type="InterPro" id="IPR011990">
    <property type="entry name" value="TPR-like_helical_dom_sf"/>
</dbReference>
<name>A0A2C5YQL6_9HYPO</name>
<reference evidence="7 8" key="1">
    <citation type="submission" date="2017-06" db="EMBL/GenBank/DDBJ databases">
        <title>Ant-infecting Ophiocordyceps genomes reveal a high diversity of potential behavioral manipulation genes and a possible major role for enterotoxins.</title>
        <authorList>
            <person name="De Bekker C."/>
            <person name="Evans H.C."/>
            <person name="Brachmann A."/>
            <person name="Hughes D.P."/>
        </authorList>
    </citation>
    <scope>NUCLEOTIDE SEQUENCE [LARGE SCALE GENOMIC DNA]</scope>
    <source>
        <strain evidence="7 8">1348a</strain>
    </source>
</reference>